<sequence>MTKNILAYFKTENDAESARSALQTLKVSNLIIDSLPEANEGTAYIPIAPLGPTWGGKGIVGFSNLIEDEASHGGDNHITYMLEGQIEDEEVEEAMKILMENNGFEIEK</sequence>
<organism evidence="1 2">
    <name type="scientific">Oceanobacillus longus</name>
    <dbReference type="NCBI Taxonomy" id="930120"/>
    <lineage>
        <taxon>Bacteria</taxon>
        <taxon>Bacillati</taxon>
        <taxon>Bacillota</taxon>
        <taxon>Bacilli</taxon>
        <taxon>Bacillales</taxon>
        <taxon>Bacillaceae</taxon>
        <taxon>Oceanobacillus</taxon>
    </lineage>
</organism>
<dbReference type="EMBL" id="JBHSAO010000003">
    <property type="protein sequence ID" value="MFC4023449.1"/>
    <property type="molecule type" value="Genomic_DNA"/>
</dbReference>
<comment type="caution">
    <text evidence="1">The sequence shown here is derived from an EMBL/GenBank/DDBJ whole genome shotgun (WGS) entry which is preliminary data.</text>
</comment>
<keyword evidence="2" id="KW-1185">Reference proteome</keyword>
<dbReference type="Proteomes" id="UP001595772">
    <property type="component" value="Unassembled WGS sequence"/>
</dbReference>
<reference evidence="2" key="1">
    <citation type="journal article" date="2019" name="Int. J. Syst. Evol. Microbiol.">
        <title>The Global Catalogue of Microorganisms (GCM) 10K type strain sequencing project: providing services to taxonomists for standard genome sequencing and annotation.</title>
        <authorList>
            <consortium name="The Broad Institute Genomics Platform"/>
            <consortium name="The Broad Institute Genome Sequencing Center for Infectious Disease"/>
            <person name="Wu L."/>
            <person name="Ma J."/>
        </authorList>
    </citation>
    <scope>NUCLEOTIDE SEQUENCE [LARGE SCALE GENOMIC DNA]</scope>
    <source>
        <strain evidence="2">IBRC-M 10703</strain>
    </source>
</reference>
<evidence type="ECO:0000313" key="1">
    <source>
        <dbReference type="EMBL" id="MFC4023449.1"/>
    </source>
</evidence>
<name>A0ABV8GU82_9BACI</name>
<gene>
    <name evidence="1" type="ORF">ACFOUV_06370</name>
</gene>
<accession>A0ABV8GU82</accession>
<proteinExistence type="predicted"/>
<protein>
    <submittedName>
        <fullName evidence="1">Uncharacterized protein</fullName>
    </submittedName>
</protein>
<evidence type="ECO:0000313" key="2">
    <source>
        <dbReference type="Proteomes" id="UP001595772"/>
    </source>
</evidence>
<dbReference type="RefSeq" id="WP_379495954.1">
    <property type="nucleotide sequence ID" value="NZ_JBHSAO010000003.1"/>
</dbReference>